<dbReference type="InterPro" id="IPR050471">
    <property type="entry name" value="AB_hydrolase"/>
</dbReference>
<dbReference type="EC" id="3.7.1.9" evidence="1"/>
<name>A0A221W4L0_9PSEU</name>
<reference evidence="1 2" key="1">
    <citation type="submission" date="2017-07" db="EMBL/GenBank/DDBJ databases">
        <title>Complete genome sequence of Actinoalloteichus hoggarensis DSM 45943, type strain of Actinoalloteichus hoggarensis.</title>
        <authorList>
            <person name="Ruckert C."/>
            <person name="Nouioui I."/>
            <person name="Willmese J."/>
            <person name="van Wezel G."/>
            <person name="Klenk H.-P."/>
            <person name="Kalinowski J."/>
            <person name="Zotchev S.B."/>
        </authorList>
    </citation>
    <scope>NUCLEOTIDE SEQUENCE [LARGE SCALE GENOMIC DNA]</scope>
    <source>
        <strain evidence="1 2">DSM 45943</strain>
    </source>
</reference>
<dbReference type="GO" id="GO:0046503">
    <property type="term" value="P:glycerolipid catabolic process"/>
    <property type="evidence" value="ECO:0007669"/>
    <property type="project" value="TreeGrafter"/>
</dbReference>
<sequence>MSGVPEEDRLVESRDVELWSRGSGDPRHPTVLLIAGDCQSGLEWPDEFVALLASAGLRVLRYDHRDTGRSTTRDFADRPYGFDELAADAVAVLDGWGVEQAHVVGFGMGAVLGQFLALDHRERLTGLTLIGAVALGVDFFGNWERALTGEPTPDGLPTPRRWFVESVFAEQPAPTDRESELDGLVAYGKALAGDELPFDETAFRRAQARVLDHVGTTPPPESHPHGLIEQSLVERGAELSGITTPTLVIQGPLDPISPPPHGRHLADSIPGARLVEIPGMGHALPSAVHAPLASAVVTQTAARVGRSAAAAWAERAQTW</sequence>
<dbReference type="Proteomes" id="UP000204221">
    <property type="component" value="Chromosome"/>
</dbReference>
<dbReference type="AlphaFoldDB" id="A0A221W4L0"/>
<accession>A0A221W4L0</accession>
<dbReference type="RefSeq" id="WP_093942099.1">
    <property type="nucleotide sequence ID" value="NZ_CP022521.1"/>
</dbReference>
<dbReference type="SUPFAM" id="SSF53474">
    <property type="entry name" value="alpha/beta-Hydrolases"/>
    <property type="match status" value="1"/>
</dbReference>
<protein>
    <submittedName>
        <fullName evidence="1">2-hydroxymuconate semialdehyde hydrolase</fullName>
        <ecNumber evidence="1">3.7.1.9</ecNumber>
    </submittedName>
</protein>
<dbReference type="GO" id="GO:0018775">
    <property type="term" value="F:2-hydroxymuconate-semialdehyde hydrolase activity"/>
    <property type="evidence" value="ECO:0007669"/>
    <property type="project" value="UniProtKB-EC"/>
</dbReference>
<gene>
    <name evidence="1" type="primary">xylF2</name>
    <name evidence="1" type="ORF">AHOG_15980</name>
</gene>
<proteinExistence type="predicted"/>
<keyword evidence="2" id="KW-1185">Reference proteome</keyword>
<dbReference type="InterPro" id="IPR000073">
    <property type="entry name" value="AB_hydrolase_1"/>
</dbReference>
<dbReference type="KEGG" id="ahg:AHOG_15980"/>
<evidence type="ECO:0000313" key="1">
    <source>
        <dbReference type="EMBL" id="ASO20822.1"/>
    </source>
</evidence>
<dbReference type="PANTHER" id="PTHR43433">
    <property type="entry name" value="HYDROLASE, ALPHA/BETA FOLD FAMILY PROTEIN"/>
    <property type="match status" value="1"/>
</dbReference>
<dbReference type="GO" id="GO:0004806">
    <property type="term" value="F:triacylglycerol lipase activity"/>
    <property type="evidence" value="ECO:0007669"/>
    <property type="project" value="TreeGrafter"/>
</dbReference>
<dbReference type="EMBL" id="CP022521">
    <property type="protein sequence ID" value="ASO20822.1"/>
    <property type="molecule type" value="Genomic_DNA"/>
</dbReference>
<organism evidence="1 2">
    <name type="scientific">Actinoalloteichus hoggarensis</name>
    <dbReference type="NCBI Taxonomy" id="1470176"/>
    <lineage>
        <taxon>Bacteria</taxon>
        <taxon>Bacillati</taxon>
        <taxon>Actinomycetota</taxon>
        <taxon>Actinomycetes</taxon>
        <taxon>Pseudonocardiales</taxon>
        <taxon>Pseudonocardiaceae</taxon>
        <taxon>Actinoalloteichus</taxon>
    </lineage>
</organism>
<keyword evidence="1" id="KW-0378">Hydrolase</keyword>
<evidence type="ECO:0000313" key="2">
    <source>
        <dbReference type="Proteomes" id="UP000204221"/>
    </source>
</evidence>
<dbReference type="Gene3D" id="3.40.50.1820">
    <property type="entry name" value="alpha/beta hydrolase"/>
    <property type="match status" value="1"/>
</dbReference>
<dbReference type="PANTHER" id="PTHR43433:SF5">
    <property type="entry name" value="AB HYDROLASE-1 DOMAIN-CONTAINING PROTEIN"/>
    <property type="match status" value="1"/>
</dbReference>
<dbReference type="InterPro" id="IPR029058">
    <property type="entry name" value="AB_hydrolase_fold"/>
</dbReference>
<dbReference type="OrthoDB" id="8957634at2"/>
<dbReference type="Pfam" id="PF00561">
    <property type="entry name" value="Abhydrolase_1"/>
    <property type="match status" value="1"/>
</dbReference>